<keyword evidence="2" id="KW-0548">Nucleotidyltransferase</keyword>
<organism evidence="9 10">
    <name type="scientific">Strigamia maritima</name>
    <name type="common">European centipede</name>
    <name type="synonym">Geophilus maritimus</name>
    <dbReference type="NCBI Taxonomy" id="126957"/>
    <lineage>
        <taxon>Eukaryota</taxon>
        <taxon>Metazoa</taxon>
        <taxon>Ecdysozoa</taxon>
        <taxon>Arthropoda</taxon>
        <taxon>Myriapoda</taxon>
        <taxon>Chilopoda</taxon>
        <taxon>Pleurostigmophora</taxon>
        <taxon>Geophilomorpha</taxon>
        <taxon>Linotaeniidae</taxon>
        <taxon>Strigamia</taxon>
    </lineage>
</organism>
<keyword evidence="5" id="KW-0378">Hydrolase</keyword>
<dbReference type="SUPFAM" id="SSF56672">
    <property type="entry name" value="DNA/RNA polymerases"/>
    <property type="match status" value="1"/>
</dbReference>
<evidence type="ECO:0000256" key="1">
    <source>
        <dbReference type="ARBA" id="ARBA00022679"/>
    </source>
</evidence>
<dbReference type="Pfam" id="PF17917">
    <property type="entry name" value="RT_RNaseH"/>
    <property type="match status" value="1"/>
</dbReference>
<dbReference type="GO" id="GO:0004519">
    <property type="term" value="F:endonuclease activity"/>
    <property type="evidence" value="ECO:0007669"/>
    <property type="project" value="UniProtKB-KW"/>
</dbReference>
<keyword evidence="1" id="KW-0808">Transferase</keyword>
<evidence type="ECO:0000256" key="7">
    <source>
        <dbReference type="SAM" id="MobiDB-lite"/>
    </source>
</evidence>
<dbReference type="Gene3D" id="3.10.20.370">
    <property type="match status" value="1"/>
</dbReference>
<sequence length="220" mass="25086">MLCADNVLKMPNLSQPFVILTDASHQGLGAVLCQDEDVWNEKKQEFIPTPKPVAFASRVLRGAEVRYSTPELECLAVVWAIERFKPYIEYTTFILESDAQALKWLMSTPEPSGRFGRWAIRNQSRAFKIIYRQGRLNCVADALSHVPLTTEDIPTDDYLEMKEPTRYWPDWNDNEPGLKLLQPKSEYLCNCEVRFYHPDDPVDSPSKEEIKSTELSGGGG</sequence>
<reference evidence="10" key="1">
    <citation type="submission" date="2011-05" db="EMBL/GenBank/DDBJ databases">
        <authorList>
            <person name="Richards S.R."/>
            <person name="Qu J."/>
            <person name="Jiang H."/>
            <person name="Jhangiani S.N."/>
            <person name="Agravi P."/>
            <person name="Goodspeed R."/>
            <person name="Gross S."/>
            <person name="Mandapat C."/>
            <person name="Jackson L."/>
            <person name="Mathew T."/>
            <person name="Pu L."/>
            <person name="Thornton R."/>
            <person name="Saada N."/>
            <person name="Wilczek-Boney K.B."/>
            <person name="Lee S."/>
            <person name="Kovar C."/>
            <person name="Wu Y."/>
            <person name="Scherer S.E."/>
            <person name="Worley K.C."/>
            <person name="Muzny D.M."/>
            <person name="Gibbs R."/>
        </authorList>
    </citation>
    <scope>NUCLEOTIDE SEQUENCE</scope>
    <source>
        <strain evidence="10">Brora</strain>
    </source>
</reference>
<proteinExistence type="predicted"/>
<evidence type="ECO:0000313" key="10">
    <source>
        <dbReference type="Proteomes" id="UP000014500"/>
    </source>
</evidence>
<dbReference type="GO" id="GO:0016787">
    <property type="term" value="F:hydrolase activity"/>
    <property type="evidence" value="ECO:0007669"/>
    <property type="project" value="UniProtKB-KW"/>
</dbReference>
<evidence type="ECO:0000256" key="4">
    <source>
        <dbReference type="ARBA" id="ARBA00022759"/>
    </source>
</evidence>
<keyword evidence="6" id="KW-0695">RNA-directed DNA polymerase</keyword>
<dbReference type="InterPro" id="IPR043502">
    <property type="entry name" value="DNA/RNA_pol_sf"/>
</dbReference>
<name>T1JK64_STRMM</name>
<evidence type="ECO:0000256" key="3">
    <source>
        <dbReference type="ARBA" id="ARBA00022722"/>
    </source>
</evidence>
<accession>T1JK64</accession>
<evidence type="ECO:0000256" key="5">
    <source>
        <dbReference type="ARBA" id="ARBA00022801"/>
    </source>
</evidence>
<dbReference type="PANTHER" id="PTHR34072">
    <property type="entry name" value="ENZYMATIC POLYPROTEIN-RELATED"/>
    <property type="match status" value="1"/>
</dbReference>
<dbReference type="OMA" id="WNDNEPG"/>
<protein>
    <recommendedName>
        <fullName evidence="8">Reverse transcriptase RNase H-like domain-containing protein</fullName>
    </recommendedName>
</protein>
<dbReference type="eggNOG" id="KOG0017">
    <property type="taxonomic scope" value="Eukaryota"/>
</dbReference>
<keyword evidence="4" id="KW-0255">Endonuclease</keyword>
<dbReference type="CDD" id="cd09274">
    <property type="entry name" value="RNase_HI_RT_Ty3"/>
    <property type="match status" value="1"/>
</dbReference>
<evidence type="ECO:0000259" key="8">
    <source>
        <dbReference type="Pfam" id="PF17917"/>
    </source>
</evidence>
<reference evidence="9" key="2">
    <citation type="submission" date="2015-02" db="UniProtKB">
        <authorList>
            <consortium name="EnsemblMetazoa"/>
        </authorList>
    </citation>
    <scope>IDENTIFICATION</scope>
</reference>
<dbReference type="FunFam" id="3.10.20.370:FF:000001">
    <property type="entry name" value="Retrovirus-related Pol polyprotein from transposon 17.6-like protein"/>
    <property type="match status" value="1"/>
</dbReference>
<dbReference type="STRING" id="126957.T1JK64"/>
<dbReference type="Proteomes" id="UP000014500">
    <property type="component" value="Unassembled WGS sequence"/>
</dbReference>
<dbReference type="HOGENOM" id="CLU_000384_23_1_1"/>
<dbReference type="EnsemblMetazoa" id="SMAR014244-RA">
    <property type="protein sequence ID" value="SMAR014244-PA"/>
    <property type="gene ID" value="SMAR014244"/>
</dbReference>
<dbReference type="PhylomeDB" id="T1JK64"/>
<evidence type="ECO:0000313" key="9">
    <source>
        <dbReference type="EnsemblMetazoa" id="SMAR014244-PA"/>
    </source>
</evidence>
<dbReference type="AlphaFoldDB" id="T1JK64"/>
<keyword evidence="10" id="KW-1185">Reference proteome</keyword>
<keyword evidence="3" id="KW-0540">Nuclease</keyword>
<dbReference type="EMBL" id="JH430418">
    <property type="status" value="NOT_ANNOTATED_CDS"/>
    <property type="molecule type" value="Genomic_DNA"/>
</dbReference>
<evidence type="ECO:0000256" key="2">
    <source>
        <dbReference type="ARBA" id="ARBA00022695"/>
    </source>
</evidence>
<dbReference type="InterPro" id="IPR041373">
    <property type="entry name" value="RT_RNaseH"/>
</dbReference>
<dbReference type="GO" id="GO:0003964">
    <property type="term" value="F:RNA-directed DNA polymerase activity"/>
    <property type="evidence" value="ECO:0007669"/>
    <property type="project" value="UniProtKB-KW"/>
</dbReference>
<feature type="domain" description="Reverse transcriptase RNase H-like" evidence="8">
    <location>
        <begin position="13"/>
        <end position="120"/>
    </location>
</feature>
<feature type="region of interest" description="Disordered" evidence="7">
    <location>
        <begin position="200"/>
        <end position="220"/>
    </location>
</feature>
<evidence type="ECO:0000256" key="6">
    <source>
        <dbReference type="ARBA" id="ARBA00022918"/>
    </source>
</evidence>
<feature type="compositionally biased region" description="Basic and acidic residues" evidence="7">
    <location>
        <begin position="200"/>
        <end position="212"/>
    </location>
</feature>